<dbReference type="RefSeq" id="WP_167490966.1">
    <property type="nucleotide sequence ID" value="NZ_CP046173.1"/>
</dbReference>
<feature type="compositionally biased region" description="Low complexity" evidence="1">
    <location>
        <begin position="589"/>
        <end position="602"/>
    </location>
</feature>
<feature type="region of interest" description="Disordered" evidence="1">
    <location>
        <begin position="587"/>
        <end position="637"/>
    </location>
</feature>
<feature type="compositionally biased region" description="Polar residues" evidence="1">
    <location>
        <begin position="837"/>
        <end position="859"/>
    </location>
</feature>
<evidence type="ECO:0000313" key="2">
    <source>
        <dbReference type="EMBL" id="QIS23646.1"/>
    </source>
</evidence>
<feature type="compositionally biased region" description="Polar residues" evidence="1">
    <location>
        <begin position="769"/>
        <end position="782"/>
    </location>
</feature>
<sequence length="859" mass="95292">MSIDLENPARDLGNQLRTALLAAIKIAELLARRREIALRRAQIQSDRRYREVQRRIQAERGLAETRLRAVRSTMRTLAQVNPEQIAKAYQDAAAWRNHSTVAAEVAGSIETYMRALGIDPGQLRAAGRAWAAQVEPHGRVNVEPQVNDTDGAQARADTEDWRQRLRTELPELASASLAGLPPDRRESLVADLDVEDRRAAHQMYSRTQGLGADEDVSQEMLRRWRRGEAAQWAASRPAADLALFAALAAAQDEDQVQLSPTESVAPADALTDLWLAWRAREREGLAHPDLTRLSGLAFSAQLNRAQNWFTNRDPDFYRQWEQTRSADPRRSDQHLVHRYELDHARQWAAEIGDDLWKYGFARAVAADPDADLDEIGHRVWSAAGKPAPAFDPDVEVRPLTQRWDEQVQAAEQVRAQDPPVWRDWQAWRADPNVAPALRGAKDADLVADFHTAQAELWADAARERGQVPGQDMETPGQLFAAWRSHTGGQQIPVTTPEQGSVLARARNWLQRTDPWAHMSWQARMSTVPETEQRQAAAELIRDYEIRMARDAITAMEGKDMGVDSGTGARLSDQEVIDLWRRHTQLNREAQQQFQQQPAASAAGPTPRAQTAGPVPPNAARAPGSQAQQPTAADAAAEQVREAKEYFLAADPRIVRAYEQRLNDGAPADDLNLKLVQHYHDSADQDLLQRAQSLNLKDAVEGVVPVETINDPGWETGVEPTFRGRVAAGADPQQLADAVKKLSFGDAKNDIALTTWKLRNPTKGRRGDATSPSASAAGDSTSMHRPGRRRAWNSQERLDAFDALRQGADSSAWHARHVADQAFGASPHEAVADPGIGSQPTHTTMPGQGREQQQTQARNR</sequence>
<feature type="compositionally biased region" description="Low complexity" evidence="1">
    <location>
        <begin position="625"/>
        <end position="636"/>
    </location>
</feature>
<proteinExistence type="predicted"/>
<feature type="region of interest" description="Disordered" evidence="1">
    <location>
        <begin position="818"/>
        <end position="859"/>
    </location>
</feature>
<dbReference type="EMBL" id="CP046173">
    <property type="protein sequence ID" value="QIS23646.1"/>
    <property type="molecule type" value="Genomic_DNA"/>
</dbReference>
<evidence type="ECO:0000256" key="1">
    <source>
        <dbReference type="SAM" id="MobiDB-lite"/>
    </source>
</evidence>
<accession>A0A6G9ZEW5</accession>
<dbReference type="AlphaFoldDB" id="A0A6G9ZEW5"/>
<name>A0A6G9ZEW5_9NOCA</name>
<protein>
    <submittedName>
        <fullName evidence="2">Uncharacterized protein</fullName>
    </submittedName>
</protein>
<gene>
    <name evidence="2" type="ORF">F6W96_40640</name>
</gene>
<feature type="region of interest" description="Disordered" evidence="1">
    <location>
        <begin position="756"/>
        <end position="789"/>
    </location>
</feature>
<dbReference type="Proteomes" id="UP000500953">
    <property type="component" value="Chromosome"/>
</dbReference>
<organism evidence="2 3">
    <name type="scientific">Nocardia terpenica</name>
    <dbReference type="NCBI Taxonomy" id="455432"/>
    <lineage>
        <taxon>Bacteria</taxon>
        <taxon>Bacillati</taxon>
        <taxon>Actinomycetota</taxon>
        <taxon>Actinomycetes</taxon>
        <taxon>Mycobacteriales</taxon>
        <taxon>Nocardiaceae</taxon>
        <taxon>Nocardia</taxon>
    </lineage>
</organism>
<reference evidence="2 3" key="1">
    <citation type="journal article" date="2019" name="ACS Chem. Biol.">
        <title>Identification and Mobilization of a Cryptic Antibiotic Biosynthesis Gene Locus from a Human-Pathogenic Nocardia Isolate.</title>
        <authorList>
            <person name="Herisse M."/>
            <person name="Ishida K."/>
            <person name="Porter J.L."/>
            <person name="Howden B."/>
            <person name="Hertweck C."/>
            <person name="Stinear T.P."/>
            <person name="Pidot S.J."/>
        </authorList>
    </citation>
    <scope>NUCLEOTIDE SEQUENCE [LARGE SCALE GENOMIC DNA]</scope>
    <source>
        <strain evidence="2 3">AUSMDU00012715</strain>
    </source>
</reference>
<evidence type="ECO:0000313" key="3">
    <source>
        <dbReference type="Proteomes" id="UP000500953"/>
    </source>
</evidence>